<dbReference type="Gene3D" id="2.30.31.10">
    <property type="entry name" value="Transcriptional Coactivator Pc4, Chain A"/>
    <property type="match status" value="1"/>
</dbReference>
<accession>A0AAD9INN9</accession>
<dbReference type="Gene3D" id="1.10.10.60">
    <property type="entry name" value="Homeodomain-like"/>
    <property type="match status" value="1"/>
</dbReference>
<dbReference type="InterPro" id="IPR003173">
    <property type="entry name" value="PC4_C"/>
</dbReference>
<name>A0AAD9INN9_PROWI</name>
<dbReference type="GO" id="GO:0005634">
    <property type="term" value="C:nucleus"/>
    <property type="evidence" value="ECO:0007669"/>
    <property type="project" value="UniProtKB-SubCell"/>
</dbReference>
<dbReference type="SUPFAM" id="SSF54447">
    <property type="entry name" value="ssDNA-binding transcriptional regulator domain"/>
    <property type="match status" value="1"/>
</dbReference>
<sequence length="191" mass="20425">MAGNAELNDALQELLKASDLETVTERQILIQLRAKFGNEVVREHKAFLKAEIEKYLRALSLQPLNTPPAKRAKGAAPDDATEPEHQTSPSGAAAEAPTPSVKQSQESTQTVARVDGALDLGGKKRAEISSFKGMALLSLREFYEKDGVWLPGKRGISLTKPQVEALVAGAAKLNDALEAKDATVSIPISAK</sequence>
<dbReference type="InterPro" id="IPR014876">
    <property type="entry name" value="DEK_C"/>
</dbReference>
<dbReference type="EMBL" id="JASFZW010000001">
    <property type="protein sequence ID" value="KAK2080255.1"/>
    <property type="molecule type" value="Genomic_DNA"/>
</dbReference>
<dbReference type="GO" id="GO:0003677">
    <property type="term" value="F:DNA binding"/>
    <property type="evidence" value="ECO:0007669"/>
    <property type="project" value="UniProtKB-KW"/>
</dbReference>
<evidence type="ECO:0000259" key="8">
    <source>
        <dbReference type="PROSITE" id="PS51998"/>
    </source>
</evidence>
<evidence type="ECO:0000256" key="2">
    <source>
        <dbReference type="ARBA" id="ARBA00009001"/>
    </source>
</evidence>
<dbReference type="GO" id="GO:0060261">
    <property type="term" value="P:positive regulation of transcription initiation by RNA polymerase II"/>
    <property type="evidence" value="ECO:0007669"/>
    <property type="project" value="InterPro"/>
</dbReference>
<evidence type="ECO:0000256" key="3">
    <source>
        <dbReference type="ARBA" id="ARBA00023015"/>
    </source>
</evidence>
<dbReference type="AlphaFoldDB" id="A0AAD9INN9"/>
<proteinExistence type="inferred from homology"/>
<feature type="region of interest" description="Disordered" evidence="7">
    <location>
        <begin position="66"/>
        <end position="110"/>
    </location>
</feature>
<keyword evidence="4" id="KW-0238">DNA-binding</keyword>
<protein>
    <recommendedName>
        <fullName evidence="8">DEK-C domain-containing protein</fullName>
    </recommendedName>
</protein>
<dbReference type="InterPro" id="IPR009044">
    <property type="entry name" value="ssDNA-bd_transcriptional_reg"/>
</dbReference>
<feature type="compositionally biased region" description="Polar residues" evidence="7">
    <location>
        <begin position="100"/>
        <end position="110"/>
    </location>
</feature>
<keyword evidence="10" id="KW-1185">Reference proteome</keyword>
<feature type="domain" description="DEK-C" evidence="8">
    <location>
        <begin position="1"/>
        <end position="57"/>
    </location>
</feature>
<dbReference type="GO" id="GO:0003713">
    <property type="term" value="F:transcription coactivator activity"/>
    <property type="evidence" value="ECO:0007669"/>
    <property type="project" value="InterPro"/>
</dbReference>
<comment type="similarity">
    <text evidence="2">Belongs to the transcriptional coactivator PC4 family.</text>
</comment>
<dbReference type="PROSITE" id="PS51998">
    <property type="entry name" value="DEK_C"/>
    <property type="match status" value="1"/>
</dbReference>
<organism evidence="9 10">
    <name type="scientific">Prototheca wickerhamii</name>
    <dbReference type="NCBI Taxonomy" id="3111"/>
    <lineage>
        <taxon>Eukaryota</taxon>
        <taxon>Viridiplantae</taxon>
        <taxon>Chlorophyta</taxon>
        <taxon>core chlorophytes</taxon>
        <taxon>Trebouxiophyceae</taxon>
        <taxon>Chlorellales</taxon>
        <taxon>Chlorellaceae</taxon>
        <taxon>Prototheca</taxon>
    </lineage>
</organism>
<keyword evidence="5" id="KW-0804">Transcription</keyword>
<evidence type="ECO:0000256" key="4">
    <source>
        <dbReference type="ARBA" id="ARBA00023125"/>
    </source>
</evidence>
<evidence type="ECO:0000256" key="7">
    <source>
        <dbReference type="SAM" id="MobiDB-lite"/>
    </source>
</evidence>
<dbReference type="Pfam" id="PF02229">
    <property type="entry name" value="PC4"/>
    <property type="match status" value="1"/>
</dbReference>
<dbReference type="Pfam" id="PF08766">
    <property type="entry name" value="DEK_C"/>
    <property type="match status" value="1"/>
</dbReference>
<keyword evidence="6" id="KW-0539">Nucleus</keyword>
<dbReference type="PANTHER" id="PTHR13215">
    <property type="entry name" value="RNA POLYMERASE II TRANSCRIPTIONAL COACTIVATOR"/>
    <property type="match status" value="1"/>
</dbReference>
<evidence type="ECO:0000313" key="10">
    <source>
        <dbReference type="Proteomes" id="UP001255856"/>
    </source>
</evidence>
<comment type="caution">
    <text evidence="9">The sequence shown here is derived from an EMBL/GenBank/DDBJ whole genome shotgun (WGS) entry which is preliminary data.</text>
</comment>
<reference evidence="9" key="1">
    <citation type="submission" date="2021-01" db="EMBL/GenBank/DDBJ databases">
        <authorList>
            <person name="Eckstrom K.M.E."/>
        </authorList>
    </citation>
    <scope>NUCLEOTIDE SEQUENCE</scope>
    <source>
        <strain evidence="9">UVCC 0001</strain>
    </source>
</reference>
<dbReference type="Proteomes" id="UP001255856">
    <property type="component" value="Unassembled WGS sequence"/>
</dbReference>
<evidence type="ECO:0000256" key="1">
    <source>
        <dbReference type="ARBA" id="ARBA00004123"/>
    </source>
</evidence>
<dbReference type="InterPro" id="IPR045125">
    <property type="entry name" value="Sub1/Tcp4-like"/>
</dbReference>
<evidence type="ECO:0000313" key="9">
    <source>
        <dbReference type="EMBL" id="KAK2080255.1"/>
    </source>
</evidence>
<gene>
    <name evidence="9" type="ORF">QBZ16_000108</name>
</gene>
<comment type="subcellular location">
    <subcellularLocation>
        <location evidence="1">Nucleus</location>
    </subcellularLocation>
</comment>
<dbReference type="SUPFAM" id="SSF109715">
    <property type="entry name" value="DEK C-terminal domain"/>
    <property type="match status" value="1"/>
</dbReference>
<evidence type="ECO:0000256" key="5">
    <source>
        <dbReference type="ARBA" id="ARBA00023163"/>
    </source>
</evidence>
<evidence type="ECO:0000256" key="6">
    <source>
        <dbReference type="ARBA" id="ARBA00023242"/>
    </source>
</evidence>
<keyword evidence="3" id="KW-0805">Transcription regulation</keyword>